<evidence type="ECO:0000259" key="1">
    <source>
        <dbReference type="PROSITE" id="PS50943"/>
    </source>
</evidence>
<dbReference type="Gene3D" id="1.25.40.10">
    <property type="entry name" value="Tetratricopeptide repeat domain"/>
    <property type="match status" value="1"/>
</dbReference>
<accession>A0A6I3NPI8</accession>
<dbReference type="PROSITE" id="PS50943">
    <property type="entry name" value="HTH_CROC1"/>
    <property type="match status" value="1"/>
</dbReference>
<proteinExistence type="predicted"/>
<dbReference type="SUPFAM" id="SSF48452">
    <property type="entry name" value="TPR-like"/>
    <property type="match status" value="1"/>
</dbReference>
<evidence type="ECO:0000313" key="4">
    <source>
        <dbReference type="Proteomes" id="UP000487649"/>
    </source>
</evidence>
<dbReference type="Proteomes" id="UP000487649">
    <property type="component" value="Unassembled WGS sequence"/>
</dbReference>
<dbReference type="CDD" id="cd00093">
    <property type="entry name" value="HTH_XRE"/>
    <property type="match status" value="1"/>
</dbReference>
<organism evidence="2 4">
    <name type="scientific">Turicibacter sanguinis</name>
    <dbReference type="NCBI Taxonomy" id="154288"/>
    <lineage>
        <taxon>Bacteria</taxon>
        <taxon>Bacillati</taxon>
        <taxon>Bacillota</taxon>
        <taxon>Erysipelotrichia</taxon>
        <taxon>Erysipelotrichales</taxon>
        <taxon>Turicibacteraceae</taxon>
        <taxon>Turicibacter</taxon>
    </lineage>
</organism>
<comment type="caution">
    <text evidence="2">The sequence shown here is derived from an EMBL/GenBank/DDBJ whole genome shotgun (WGS) entry which is preliminary data.</text>
</comment>
<dbReference type="InterPro" id="IPR010982">
    <property type="entry name" value="Lambda_DNA-bd_dom_sf"/>
</dbReference>
<dbReference type="Pfam" id="PF01381">
    <property type="entry name" value="HTH_3"/>
    <property type="match status" value="1"/>
</dbReference>
<dbReference type="SUPFAM" id="SSF47413">
    <property type="entry name" value="lambda repressor-like DNA-binding domains"/>
    <property type="match status" value="1"/>
</dbReference>
<feature type="domain" description="HTH cro/C1-type" evidence="1">
    <location>
        <begin position="28"/>
        <end position="85"/>
    </location>
</feature>
<dbReference type="EMBL" id="WMQV01000030">
    <property type="protein sequence ID" value="MTL95092.1"/>
    <property type="molecule type" value="Genomic_DNA"/>
</dbReference>
<dbReference type="SMART" id="SM00530">
    <property type="entry name" value="HTH_XRE"/>
    <property type="match status" value="1"/>
</dbReference>
<sequence>MKTVKGRESMNMESLVNKEGLKIVGSLIKLNRLNQKMSQAALCEGICVSSYLSKIENGEVMPSLEMIELLFEQLAIEYVASPDFIKVMTDRFEEFFEELNFNGFVQSKEIFKHLEQEELKLIHSPLILDYYLVKLAHYCATDERECLEEAYRLLTSVKPLLNKTQRFRYYLYQGIDLLYYHQDYELAKQFFELAKQELETGRLYEMLANVSYKQGQFYQAFQFVSEAKRRYVLEGNLVSLSGIYEFEAMLAYKTGSFKQAIELCERSGAYAHKMNRFDLTLTPLLCKAFIHYTRQESLKVSESLEEIANIQQHFQATWPVLILIECFEAKTVKDFENIEKRCHEEMRAAILLIGFCVTGGVFKKDELSSLIQKYQTTHRRFLLIDEWIFYLLKEYYTSKRQYKEVVGLLKRQQL</sequence>
<dbReference type="InterPro" id="IPR001387">
    <property type="entry name" value="Cro/C1-type_HTH"/>
</dbReference>
<evidence type="ECO:0000313" key="3">
    <source>
        <dbReference type="EMBL" id="MTL95092.1"/>
    </source>
</evidence>
<name>A0A6I3NPI8_9FIRM</name>
<evidence type="ECO:0000313" key="2">
    <source>
        <dbReference type="EMBL" id="MTK21196.1"/>
    </source>
</evidence>
<reference evidence="2 4" key="1">
    <citation type="journal article" date="2019" name="Nat. Med.">
        <title>A library of human gut bacterial isolates paired with longitudinal multiomics data enables mechanistic microbiome research.</title>
        <authorList>
            <person name="Poyet M."/>
            <person name="Groussin M."/>
            <person name="Gibbons S.M."/>
            <person name="Avila-Pacheco J."/>
            <person name="Jiang X."/>
            <person name="Kearney S.M."/>
            <person name="Perrotta A.R."/>
            <person name="Berdy B."/>
            <person name="Zhao S."/>
            <person name="Lieberman T.D."/>
            <person name="Swanson P.K."/>
            <person name="Smith M."/>
            <person name="Roesemann S."/>
            <person name="Alexander J.E."/>
            <person name="Rich S.A."/>
            <person name="Livny J."/>
            <person name="Vlamakis H."/>
            <person name="Clish C."/>
            <person name="Bullock K."/>
            <person name="Deik A."/>
            <person name="Scott J."/>
            <person name="Pierce K.A."/>
            <person name="Xavier R.J."/>
            <person name="Alm E.J."/>
        </authorList>
    </citation>
    <scope>NUCLEOTIDE SEQUENCE [LARGE SCALE GENOMIC DNA]</scope>
    <source>
        <strain evidence="3">BIOML-A179</strain>
        <strain evidence="2 4">BIOML-A198</strain>
    </source>
</reference>
<dbReference type="EMBL" id="WMQE01000013">
    <property type="protein sequence ID" value="MTK21196.1"/>
    <property type="molecule type" value="Genomic_DNA"/>
</dbReference>
<dbReference type="AlphaFoldDB" id="A0A6I3NPI8"/>
<dbReference type="InterPro" id="IPR011990">
    <property type="entry name" value="TPR-like_helical_dom_sf"/>
</dbReference>
<protein>
    <submittedName>
        <fullName evidence="2">Helix-turn-helix domain-containing protein</fullName>
    </submittedName>
</protein>
<dbReference type="GO" id="GO:0003677">
    <property type="term" value="F:DNA binding"/>
    <property type="evidence" value="ECO:0007669"/>
    <property type="project" value="InterPro"/>
</dbReference>
<gene>
    <name evidence="3" type="ORF">GMA64_11175</name>
    <name evidence="2" type="ORF">GMA92_07150</name>
</gene>